<keyword evidence="4 7" id="KW-0812">Transmembrane</keyword>
<sequence>MKEIIITILVVLLDFFYPLMSKKLKIFLFKKRKKLVYRLFYSRVNKIGIPLLLLINFNVITFWLKKWGVPYENIAFYINLFLIAWAFYEIFKYVVYTIISVKLARKANVRRELFLLVINLTKVFLVIVVFVLILSHLGVNLTAIITSLGIGGVIVGLAAKDTLSNFFDSIRLVSEDAFHQGDWIETKDFEGFVTEIGLTATQIRTFDNSLITIPNSVLANQWVKNWSRRIIGRRIKFWIKIKYTTDTQELNRVISEIRTMLEHHPQIVTDRKIASQLRKKMMKNTLFSIEDKYGVRKTLLVYLDEFDDYSMNILVYAFSITVDWEGWLKVKQDVLFKVLEIIKNSKLELAYPTSVIFHDERKNLWKDS</sequence>
<evidence type="ECO:0000313" key="11">
    <source>
        <dbReference type="EMBL" id="ACM93055.1"/>
    </source>
</evidence>
<dbReference type="SUPFAM" id="SSF82861">
    <property type="entry name" value="Mechanosensitive channel protein MscS (YggB), transmembrane region"/>
    <property type="match status" value="1"/>
</dbReference>
<reference evidence="11 12" key="1">
    <citation type="journal article" date="2009" name="PLoS Genet.">
        <title>Adaptations to submarine hydrothermal environments exemplified by the genome of Nautilia profundicola.</title>
        <authorList>
            <person name="Campbell B.J."/>
            <person name="Smith J.L."/>
            <person name="Hanson T.E."/>
            <person name="Klotz M.G."/>
            <person name="Stein L.Y."/>
            <person name="Lee C.K."/>
            <person name="Wu D."/>
            <person name="Robinson J.M."/>
            <person name="Khouri H.M."/>
            <person name="Eisen J.A."/>
            <person name="Cary S.C."/>
        </authorList>
    </citation>
    <scope>NUCLEOTIDE SEQUENCE [LARGE SCALE GENOMIC DNA]</scope>
    <source>
        <strain evidence="12">ATCC BAA-1463 / DSM 18972 / AmH</strain>
    </source>
</reference>
<dbReference type="RefSeq" id="WP_015902107.1">
    <property type="nucleotide sequence ID" value="NC_012115.1"/>
</dbReference>
<feature type="transmembrane region" description="Helical" evidence="7">
    <location>
        <begin position="113"/>
        <end position="135"/>
    </location>
</feature>
<dbReference type="Gene3D" id="3.30.70.100">
    <property type="match status" value="1"/>
</dbReference>
<evidence type="ECO:0000256" key="4">
    <source>
        <dbReference type="ARBA" id="ARBA00022692"/>
    </source>
</evidence>
<dbReference type="Proteomes" id="UP000000448">
    <property type="component" value="Chromosome"/>
</dbReference>
<evidence type="ECO:0000256" key="2">
    <source>
        <dbReference type="ARBA" id="ARBA00008017"/>
    </source>
</evidence>
<dbReference type="InterPro" id="IPR023408">
    <property type="entry name" value="MscS_beta-dom_sf"/>
</dbReference>
<dbReference type="EMBL" id="CP001279">
    <property type="protein sequence ID" value="ACM93055.1"/>
    <property type="molecule type" value="Genomic_DNA"/>
</dbReference>
<feature type="transmembrane region" description="Helical" evidence="7">
    <location>
        <begin position="141"/>
        <end position="159"/>
    </location>
</feature>
<dbReference type="InterPro" id="IPR049142">
    <property type="entry name" value="MS_channel_1st"/>
</dbReference>
<dbReference type="eggNOG" id="COG0668">
    <property type="taxonomic scope" value="Bacteria"/>
</dbReference>
<dbReference type="InterPro" id="IPR010920">
    <property type="entry name" value="LSM_dom_sf"/>
</dbReference>
<feature type="transmembrane region" description="Helical" evidence="7">
    <location>
        <begin position="44"/>
        <end position="64"/>
    </location>
</feature>
<dbReference type="SUPFAM" id="SSF50182">
    <property type="entry name" value="Sm-like ribonucleoproteins"/>
    <property type="match status" value="1"/>
</dbReference>
<keyword evidence="12" id="KW-1185">Reference proteome</keyword>
<evidence type="ECO:0000313" key="12">
    <source>
        <dbReference type="Proteomes" id="UP000000448"/>
    </source>
</evidence>
<dbReference type="PANTHER" id="PTHR43634">
    <property type="entry name" value="OW CONDUCTANCE MECHANOSENSITIVE CHANNEL"/>
    <property type="match status" value="1"/>
</dbReference>
<dbReference type="HOGENOM" id="CLU_037945_0_4_7"/>
<dbReference type="InterPro" id="IPR006686">
    <property type="entry name" value="MscS_channel_CS"/>
</dbReference>
<feature type="domain" description="Mechanosensitive ion channel MscS C-terminal" evidence="9">
    <location>
        <begin position="236"/>
        <end position="345"/>
    </location>
</feature>
<keyword evidence="3" id="KW-1003">Cell membrane</keyword>
<evidence type="ECO:0000259" key="9">
    <source>
        <dbReference type="Pfam" id="PF21082"/>
    </source>
</evidence>
<dbReference type="InterPro" id="IPR006685">
    <property type="entry name" value="MscS_channel_2nd"/>
</dbReference>
<evidence type="ECO:0000256" key="7">
    <source>
        <dbReference type="SAM" id="Phobius"/>
    </source>
</evidence>
<comment type="similarity">
    <text evidence="2">Belongs to the MscS (TC 1.A.23) family.</text>
</comment>
<evidence type="ECO:0000256" key="5">
    <source>
        <dbReference type="ARBA" id="ARBA00022989"/>
    </source>
</evidence>
<dbReference type="InterPro" id="IPR011014">
    <property type="entry name" value="MscS_channel_TM-2"/>
</dbReference>
<accession>B9L9Y5</accession>
<dbReference type="PROSITE" id="PS01246">
    <property type="entry name" value="UPF0003"/>
    <property type="match status" value="1"/>
</dbReference>
<evidence type="ECO:0000256" key="1">
    <source>
        <dbReference type="ARBA" id="ARBA00004651"/>
    </source>
</evidence>
<feature type="transmembrane region" description="Helical" evidence="7">
    <location>
        <begin position="6"/>
        <end position="24"/>
    </location>
</feature>
<keyword evidence="5 7" id="KW-1133">Transmembrane helix</keyword>
<feature type="domain" description="Mechanosensitive ion channel transmembrane helices 2/3" evidence="10">
    <location>
        <begin position="119"/>
        <end position="160"/>
    </location>
</feature>
<dbReference type="Pfam" id="PF21082">
    <property type="entry name" value="MS_channel_3rd"/>
    <property type="match status" value="1"/>
</dbReference>
<dbReference type="KEGG" id="nam:NAMH_1044"/>
<protein>
    <submittedName>
        <fullName evidence="11">MscS family inner membrane protein YnaI</fullName>
    </submittedName>
</protein>
<dbReference type="Pfam" id="PF21088">
    <property type="entry name" value="MS_channel_1st"/>
    <property type="match status" value="1"/>
</dbReference>
<evidence type="ECO:0000256" key="3">
    <source>
        <dbReference type="ARBA" id="ARBA00022475"/>
    </source>
</evidence>
<dbReference type="GO" id="GO:0008381">
    <property type="term" value="F:mechanosensitive monoatomic ion channel activity"/>
    <property type="evidence" value="ECO:0007669"/>
    <property type="project" value="UniProtKB-ARBA"/>
</dbReference>
<name>B9L9Y5_NAUPA</name>
<organism evidence="11 12">
    <name type="scientific">Nautilia profundicola (strain ATCC BAA-1463 / DSM 18972 / AmH)</name>
    <dbReference type="NCBI Taxonomy" id="598659"/>
    <lineage>
        <taxon>Bacteria</taxon>
        <taxon>Pseudomonadati</taxon>
        <taxon>Campylobacterota</taxon>
        <taxon>Epsilonproteobacteria</taxon>
        <taxon>Nautiliales</taxon>
        <taxon>Nautiliaceae</taxon>
        <taxon>Nautilia</taxon>
    </lineage>
</organism>
<dbReference type="STRING" id="598659.NAMH_1044"/>
<dbReference type="OrthoDB" id="9775207at2"/>
<dbReference type="InterPro" id="IPR011066">
    <property type="entry name" value="MscS_channel_C_sf"/>
</dbReference>
<dbReference type="InterPro" id="IPR045042">
    <property type="entry name" value="YnaI-like"/>
</dbReference>
<dbReference type="AlphaFoldDB" id="B9L9Y5"/>
<comment type="subcellular location">
    <subcellularLocation>
        <location evidence="1">Cell membrane</location>
        <topology evidence="1">Multi-pass membrane protein</topology>
    </subcellularLocation>
</comment>
<dbReference type="Gene3D" id="2.30.30.60">
    <property type="match status" value="1"/>
</dbReference>
<gene>
    <name evidence="11" type="ordered locus">NAMH_1044</name>
</gene>
<dbReference type="GO" id="GO:0005886">
    <property type="term" value="C:plasma membrane"/>
    <property type="evidence" value="ECO:0007669"/>
    <property type="project" value="UniProtKB-SubCell"/>
</dbReference>
<dbReference type="Pfam" id="PF00924">
    <property type="entry name" value="MS_channel_2nd"/>
    <property type="match status" value="1"/>
</dbReference>
<keyword evidence="6 7" id="KW-0472">Membrane</keyword>
<dbReference type="Gene3D" id="1.10.287.1260">
    <property type="match status" value="1"/>
</dbReference>
<evidence type="ECO:0000259" key="10">
    <source>
        <dbReference type="Pfam" id="PF21088"/>
    </source>
</evidence>
<feature type="transmembrane region" description="Helical" evidence="7">
    <location>
        <begin position="76"/>
        <end position="101"/>
    </location>
</feature>
<feature type="domain" description="Mechanosensitive ion channel MscS" evidence="8">
    <location>
        <begin position="161"/>
        <end position="228"/>
    </location>
</feature>
<dbReference type="PANTHER" id="PTHR43634:SF2">
    <property type="entry name" value="LOW CONDUCTANCE MECHANOSENSITIVE CHANNEL YNAI"/>
    <property type="match status" value="1"/>
</dbReference>
<evidence type="ECO:0000259" key="8">
    <source>
        <dbReference type="Pfam" id="PF00924"/>
    </source>
</evidence>
<dbReference type="SUPFAM" id="SSF82689">
    <property type="entry name" value="Mechanosensitive channel protein MscS (YggB), C-terminal domain"/>
    <property type="match status" value="1"/>
</dbReference>
<evidence type="ECO:0000256" key="6">
    <source>
        <dbReference type="ARBA" id="ARBA00023136"/>
    </source>
</evidence>
<dbReference type="InterPro" id="IPR049278">
    <property type="entry name" value="MS_channel_C"/>
</dbReference>
<proteinExistence type="inferred from homology"/>